<dbReference type="OrthoDB" id="435754at2759"/>
<feature type="chain" id="PRO_5021446060" evidence="5">
    <location>
        <begin position="22"/>
        <end position="125"/>
    </location>
</feature>
<dbReference type="GO" id="GO:0043202">
    <property type="term" value="C:lysosomal lumen"/>
    <property type="evidence" value="ECO:0007669"/>
    <property type="project" value="UniProtKB-SubCell"/>
</dbReference>
<dbReference type="InterPro" id="IPR018188">
    <property type="entry name" value="RNase_T2_His_AS_1"/>
</dbReference>
<evidence type="ECO:0000256" key="1">
    <source>
        <dbReference type="ARBA" id="ARBA00004227"/>
    </source>
</evidence>
<proteinExistence type="inferred from homology"/>
<feature type="signal peptide" evidence="5">
    <location>
        <begin position="1"/>
        <end position="21"/>
    </location>
</feature>
<dbReference type="Pfam" id="PF00445">
    <property type="entry name" value="Ribonuclease_T2"/>
    <property type="match status" value="1"/>
</dbReference>
<organism evidence="6 7">
    <name type="scientific">Liparis tanakae</name>
    <name type="common">Tanaka's snailfish</name>
    <dbReference type="NCBI Taxonomy" id="230148"/>
    <lineage>
        <taxon>Eukaryota</taxon>
        <taxon>Metazoa</taxon>
        <taxon>Chordata</taxon>
        <taxon>Craniata</taxon>
        <taxon>Vertebrata</taxon>
        <taxon>Euteleostomi</taxon>
        <taxon>Actinopterygii</taxon>
        <taxon>Neopterygii</taxon>
        <taxon>Teleostei</taxon>
        <taxon>Neoteleostei</taxon>
        <taxon>Acanthomorphata</taxon>
        <taxon>Eupercaria</taxon>
        <taxon>Perciformes</taxon>
        <taxon>Cottioidei</taxon>
        <taxon>Cottales</taxon>
        <taxon>Liparidae</taxon>
        <taxon>Liparis</taxon>
    </lineage>
</organism>
<dbReference type="Proteomes" id="UP000314294">
    <property type="component" value="Unassembled WGS sequence"/>
</dbReference>
<sequence length="125" mass="13771">MWRSVLPLLVAVSLFLPPGRSSTQEGLWQDYKHGGQGPESQFCSWDCLVFTLQWPGAFCQSLHEGSLCWIPQSVDSWTIHGLWPGMASNCCSCWPMFPSDVQVSPDGPLGPDPQDPEPETRPPGA</sequence>
<dbReference type="InterPro" id="IPR036430">
    <property type="entry name" value="RNase_T2-like_sf"/>
</dbReference>
<comment type="caution">
    <text evidence="6">The sequence shown here is derived from an EMBL/GenBank/DDBJ whole genome shotgun (WGS) entry which is preliminary data.</text>
</comment>
<reference evidence="6 7" key="1">
    <citation type="submission" date="2019-03" db="EMBL/GenBank/DDBJ databases">
        <title>First draft genome of Liparis tanakae, snailfish: a comprehensive survey of snailfish specific genes.</title>
        <authorList>
            <person name="Kim W."/>
            <person name="Song I."/>
            <person name="Jeong J.-H."/>
            <person name="Kim D."/>
            <person name="Kim S."/>
            <person name="Ryu S."/>
            <person name="Song J.Y."/>
            <person name="Lee S.K."/>
        </authorList>
    </citation>
    <scope>NUCLEOTIDE SEQUENCE [LARGE SCALE GENOMIC DNA]</scope>
    <source>
        <tissue evidence="6">Muscle</tissue>
    </source>
</reference>
<dbReference type="GO" id="GO:0003723">
    <property type="term" value="F:RNA binding"/>
    <property type="evidence" value="ECO:0007669"/>
    <property type="project" value="InterPro"/>
</dbReference>
<name>A0A4Z2E734_9TELE</name>
<evidence type="ECO:0000313" key="6">
    <source>
        <dbReference type="EMBL" id="TNN24595.1"/>
    </source>
</evidence>
<dbReference type="Gene3D" id="3.90.730.10">
    <property type="entry name" value="Ribonuclease T2-like"/>
    <property type="match status" value="1"/>
</dbReference>
<keyword evidence="5" id="KW-0732">Signal</keyword>
<dbReference type="EMBL" id="SRLO01014897">
    <property type="protein sequence ID" value="TNN24595.1"/>
    <property type="molecule type" value="Genomic_DNA"/>
</dbReference>
<comment type="similarity">
    <text evidence="2 3">Belongs to the RNase T2 family.</text>
</comment>
<dbReference type="InterPro" id="IPR001568">
    <property type="entry name" value="RNase_T2-like"/>
</dbReference>
<evidence type="ECO:0000313" key="7">
    <source>
        <dbReference type="Proteomes" id="UP000314294"/>
    </source>
</evidence>
<evidence type="ECO:0000256" key="2">
    <source>
        <dbReference type="ARBA" id="ARBA00007469"/>
    </source>
</evidence>
<dbReference type="SUPFAM" id="SSF55895">
    <property type="entry name" value="Ribonuclease Rh-like"/>
    <property type="match status" value="1"/>
</dbReference>
<comment type="subcellular location">
    <subcellularLocation>
        <location evidence="1">Lysosome lumen</location>
    </subcellularLocation>
</comment>
<gene>
    <name evidence="6" type="ORF">EYF80_065279</name>
</gene>
<feature type="region of interest" description="Disordered" evidence="4">
    <location>
        <begin position="102"/>
        <end position="125"/>
    </location>
</feature>
<evidence type="ECO:0000256" key="4">
    <source>
        <dbReference type="SAM" id="MobiDB-lite"/>
    </source>
</evidence>
<dbReference type="GO" id="GO:0033897">
    <property type="term" value="F:ribonuclease T2 activity"/>
    <property type="evidence" value="ECO:0007669"/>
    <property type="project" value="InterPro"/>
</dbReference>
<keyword evidence="7" id="KW-1185">Reference proteome</keyword>
<evidence type="ECO:0000256" key="5">
    <source>
        <dbReference type="SAM" id="SignalP"/>
    </source>
</evidence>
<dbReference type="AlphaFoldDB" id="A0A4Z2E734"/>
<dbReference type="PROSITE" id="PS00530">
    <property type="entry name" value="RNASE_T2_1"/>
    <property type="match status" value="1"/>
</dbReference>
<evidence type="ECO:0000256" key="3">
    <source>
        <dbReference type="RuleBase" id="RU004328"/>
    </source>
</evidence>
<protein>
    <submittedName>
        <fullName evidence="6">Uncharacterized protein</fullName>
    </submittedName>
</protein>
<accession>A0A4Z2E734</accession>